<gene>
    <name evidence="1" type="ORF">mPipKuh1_010285</name>
</gene>
<dbReference type="Proteomes" id="UP000558488">
    <property type="component" value="Unassembled WGS sequence"/>
</dbReference>
<organism evidence="1 2">
    <name type="scientific">Pipistrellus kuhlii</name>
    <name type="common">Kuhl's pipistrelle</name>
    <dbReference type="NCBI Taxonomy" id="59472"/>
    <lineage>
        <taxon>Eukaryota</taxon>
        <taxon>Metazoa</taxon>
        <taxon>Chordata</taxon>
        <taxon>Craniata</taxon>
        <taxon>Vertebrata</taxon>
        <taxon>Euteleostomi</taxon>
        <taxon>Mammalia</taxon>
        <taxon>Eutheria</taxon>
        <taxon>Laurasiatheria</taxon>
        <taxon>Chiroptera</taxon>
        <taxon>Yangochiroptera</taxon>
        <taxon>Vespertilionidae</taxon>
        <taxon>Pipistrellus</taxon>
    </lineage>
</organism>
<evidence type="ECO:0000313" key="2">
    <source>
        <dbReference type="Proteomes" id="UP000558488"/>
    </source>
</evidence>
<accession>A0A7J7Y928</accession>
<dbReference type="AlphaFoldDB" id="A0A7J7Y928"/>
<keyword evidence="2" id="KW-1185">Reference proteome</keyword>
<protein>
    <submittedName>
        <fullName evidence="1">Uncharacterized protein</fullName>
    </submittedName>
</protein>
<sequence>MPWFFGLVDRECPWGTSRSPHGEERATGTVSGQVWPMGPPCPAPITTAVPVWLSTSKPLAFLNTHSEFYAPALRTRQLPTSAEGQAFIQGLKEYVLGSFPFLFSFGEVIKMALIISKQPAFS</sequence>
<proteinExistence type="predicted"/>
<comment type="caution">
    <text evidence="1">The sequence shown here is derived from an EMBL/GenBank/DDBJ whole genome shotgun (WGS) entry which is preliminary data.</text>
</comment>
<dbReference type="EMBL" id="JACAGB010000006">
    <property type="protein sequence ID" value="KAF6358457.1"/>
    <property type="molecule type" value="Genomic_DNA"/>
</dbReference>
<name>A0A7J7Y928_PIPKU</name>
<reference evidence="1 2" key="1">
    <citation type="journal article" date="2020" name="Nature">
        <title>Six reference-quality genomes reveal evolution of bat adaptations.</title>
        <authorList>
            <person name="Jebb D."/>
            <person name="Huang Z."/>
            <person name="Pippel M."/>
            <person name="Hughes G.M."/>
            <person name="Lavrichenko K."/>
            <person name="Devanna P."/>
            <person name="Winkler S."/>
            <person name="Jermiin L.S."/>
            <person name="Skirmuntt E.C."/>
            <person name="Katzourakis A."/>
            <person name="Burkitt-Gray L."/>
            <person name="Ray D.A."/>
            <person name="Sullivan K.A.M."/>
            <person name="Roscito J.G."/>
            <person name="Kirilenko B.M."/>
            <person name="Davalos L.M."/>
            <person name="Corthals A.P."/>
            <person name="Power M.L."/>
            <person name="Jones G."/>
            <person name="Ransome R.D."/>
            <person name="Dechmann D.K.N."/>
            <person name="Locatelli A.G."/>
            <person name="Puechmaille S.J."/>
            <person name="Fedrigo O."/>
            <person name="Jarvis E.D."/>
            <person name="Hiller M."/>
            <person name="Vernes S.C."/>
            <person name="Myers E.W."/>
            <person name="Teeling E.C."/>
        </authorList>
    </citation>
    <scope>NUCLEOTIDE SEQUENCE [LARGE SCALE GENOMIC DNA]</scope>
    <source>
        <strain evidence="1">MPipKuh1</strain>
        <tissue evidence="1">Flight muscle</tissue>
    </source>
</reference>
<evidence type="ECO:0000313" key="1">
    <source>
        <dbReference type="EMBL" id="KAF6358457.1"/>
    </source>
</evidence>